<comment type="subcellular location">
    <subcellularLocation>
        <location evidence="1">Cell membrane</location>
        <topology evidence="1">Multi-pass membrane protein</topology>
    </subcellularLocation>
</comment>
<organism evidence="10 11">
    <name type="scientific">Candidatus Methylomirabilis tolerans</name>
    <dbReference type="NCBI Taxonomy" id="3123416"/>
    <lineage>
        <taxon>Bacteria</taxon>
        <taxon>Candidatus Methylomirabilota</taxon>
        <taxon>Candidatus Methylomirabilia</taxon>
        <taxon>Candidatus Methylomirabilales</taxon>
        <taxon>Candidatus Methylomirabilaceae</taxon>
        <taxon>Candidatus Methylomirabilis</taxon>
    </lineage>
</organism>
<dbReference type="Proteomes" id="UP001197609">
    <property type="component" value="Unassembled WGS sequence"/>
</dbReference>
<evidence type="ECO:0000256" key="3">
    <source>
        <dbReference type="ARBA" id="ARBA00022676"/>
    </source>
</evidence>
<dbReference type="GO" id="GO:0005886">
    <property type="term" value="C:plasma membrane"/>
    <property type="evidence" value="ECO:0007669"/>
    <property type="project" value="UniProtKB-SubCell"/>
</dbReference>
<dbReference type="GO" id="GO:0016763">
    <property type="term" value="F:pentosyltransferase activity"/>
    <property type="evidence" value="ECO:0007669"/>
    <property type="project" value="TreeGrafter"/>
</dbReference>
<dbReference type="EMBL" id="JAIOIU010000061">
    <property type="protein sequence ID" value="MBZ0159554.1"/>
    <property type="molecule type" value="Genomic_DNA"/>
</dbReference>
<dbReference type="InterPro" id="IPR038731">
    <property type="entry name" value="RgtA/B/C-like"/>
</dbReference>
<evidence type="ECO:0000313" key="11">
    <source>
        <dbReference type="Proteomes" id="UP001197609"/>
    </source>
</evidence>
<dbReference type="Pfam" id="PF13231">
    <property type="entry name" value="PMT_2"/>
    <property type="match status" value="1"/>
</dbReference>
<feature type="transmembrane region" description="Helical" evidence="8">
    <location>
        <begin position="298"/>
        <end position="315"/>
    </location>
</feature>
<protein>
    <submittedName>
        <fullName evidence="10">Glycosyltransferase family 39 protein</fullName>
    </submittedName>
</protein>
<evidence type="ECO:0000256" key="4">
    <source>
        <dbReference type="ARBA" id="ARBA00022679"/>
    </source>
</evidence>
<keyword evidence="4" id="KW-0808">Transferase</keyword>
<evidence type="ECO:0000313" key="10">
    <source>
        <dbReference type="EMBL" id="MBZ0159554.1"/>
    </source>
</evidence>
<dbReference type="GO" id="GO:0009103">
    <property type="term" value="P:lipopolysaccharide biosynthetic process"/>
    <property type="evidence" value="ECO:0007669"/>
    <property type="project" value="UniProtKB-ARBA"/>
</dbReference>
<sequence>MLLLFLGFVAVFHLWFINSGRFNLAPDEAYYWTWSKRLDWSYYSKGPMVAYLIALSTRAGGDTEFFVRLPAVLLSTGTALLTFLLADRLCRSGWAGLKAVLLLAAIPLYEAGSILMTIDAPLVFFWSLTLLLIHRALTADGNAWWFFAGIGLGLGLLSKYTMAIMIPQTFLYLILSRDHRFWLRRSGPYLALGVGLLLFTPVIYWNTTHNLVSFRHLLEQLGGGKETVMPLKSLGEFVASQVGVVTPVLFTLLIIGIWEVGRTGFVRRSDDTSLFLFCASVPLLFACVIISLWTKVQANWAAPAFIAAAIAAAKWRSGPPTPGYPAWRWTRNRALFAGALLTGFLVSAIGHFPHALASVGLPLPHKLDLTRRLRGWTELGTHVSAVYQEMSRSRSTFVFSDRYQIASEVMFYVPAHPRTYNIQLERRMNQFDVWGGTEEVRGWNAIFVADRPDPPEAVLRSFDMVTLDQPTHDSTVGRSRVSDSWSIFRCYGFRGFPPARQLWY</sequence>
<feature type="transmembrane region" description="Helical" evidence="8">
    <location>
        <begin position="143"/>
        <end position="175"/>
    </location>
</feature>
<comment type="caution">
    <text evidence="10">The sequence shown here is derived from an EMBL/GenBank/DDBJ whole genome shotgun (WGS) entry which is preliminary data.</text>
</comment>
<keyword evidence="3" id="KW-0328">Glycosyltransferase</keyword>
<name>A0AAJ1EST5_9BACT</name>
<evidence type="ECO:0000259" key="9">
    <source>
        <dbReference type="Pfam" id="PF13231"/>
    </source>
</evidence>
<reference evidence="10 11" key="1">
    <citation type="journal article" date="2021" name="bioRxiv">
        <title>Unraveling nitrogen, sulfur and carbon metabolic pathways and microbial community transcriptional responses to substrate deprivation and toxicity stresses in a bioreactor mimicking anoxic brackish coastal sediment conditions.</title>
        <authorList>
            <person name="Martins P.D."/>
            <person name="Echeveste M.J."/>
            <person name="Arshad A."/>
            <person name="Kurth J."/>
            <person name="Ouboter H."/>
            <person name="Jetten M.S.M."/>
            <person name="Welte C.U."/>
        </authorList>
    </citation>
    <scope>NUCLEOTIDE SEQUENCE [LARGE SCALE GENOMIC DNA]</scope>
    <source>
        <strain evidence="10">MAG_38</strain>
    </source>
</reference>
<keyword evidence="6 8" id="KW-1133">Transmembrane helix</keyword>
<feature type="transmembrane region" description="Helical" evidence="8">
    <location>
        <begin position="335"/>
        <end position="356"/>
    </location>
</feature>
<feature type="transmembrane region" description="Helical" evidence="8">
    <location>
        <begin position="273"/>
        <end position="292"/>
    </location>
</feature>
<accession>A0AAJ1EST5</accession>
<evidence type="ECO:0000256" key="1">
    <source>
        <dbReference type="ARBA" id="ARBA00004651"/>
    </source>
</evidence>
<evidence type="ECO:0000256" key="2">
    <source>
        <dbReference type="ARBA" id="ARBA00022475"/>
    </source>
</evidence>
<feature type="transmembrane region" description="Helical" evidence="8">
    <location>
        <begin position="65"/>
        <end position="86"/>
    </location>
</feature>
<dbReference type="InterPro" id="IPR050297">
    <property type="entry name" value="LipidA_mod_glycosyltrf_83"/>
</dbReference>
<feature type="transmembrane region" description="Helical" evidence="8">
    <location>
        <begin position="187"/>
        <end position="205"/>
    </location>
</feature>
<feature type="transmembrane region" description="Helical" evidence="8">
    <location>
        <begin position="238"/>
        <end position="261"/>
    </location>
</feature>
<feature type="domain" description="Glycosyltransferase RgtA/B/C/D-like" evidence="9">
    <location>
        <begin position="45"/>
        <end position="205"/>
    </location>
</feature>
<evidence type="ECO:0000256" key="8">
    <source>
        <dbReference type="SAM" id="Phobius"/>
    </source>
</evidence>
<dbReference type="PANTHER" id="PTHR33908">
    <property type="entry name" value="MANNOSYLTRANSFERASE YKCB-RELATED"/>
    <property type="match status" value="1"/>
</dbReference>
<proteinExistence type="predicted"/>
<keyword evidence="5 8" id="KW-0812">Transmembrane</keyword>
<evidence type="ECO:0000256" key="7">
    <source>
        <dbReference type="ARBA" id="ARBA00023136"/>
    </source>
</evidence>
<gene>
    <name evidence="10" type="ORF">K8G79_05395</name>
</gene>
<dbReference type="AlphaFoldDB" id="A0AAJ1EST5"/>
<dbReference type="PANTHER" id="PTHR33908:SF11">
    <property type="entry name" value="MEMBRANE PROTEIN"/>
    <property type="match status" value="1"/>
</dbReference>
<evidence type="ECO:0000256" key="6">
    <source>
        <dbReference type="ARBA" id="ARBA00022989"/>
    </source>
</evidence>
<keyword evidence="7 8" id="KW-0472">Membrane</keyword>
<keyword evidence="2" id="KW-1003">Cell membrane</keyword>
<evidence type="ECO:0000256" key="5">
    <source>
        <dbReference type="ARBA" id="ARBA00022692"/>
    </source>
</evidence>